<dbReference type="PROSITE" id="PS50262">
    <property type="entry name" value="G_PROTEIN_RECEP_F1_2"/>
    <property type="match status" value="1"/>
</dbReference>
<feature type="transmembrane region" description="Helical" evidence="5">
    <location>
        <begin position="169"/>
        <end position="194"/>
    </location>
</feature>
<keyword evidence="2 5" id="KW-0812">Transmembrane</keyword>
<dbReference type="Gene3D" id="1.20.1070.10">
    <property type="entry name" value="Rhodopsin 7-helix transmembrane proteins"/>
    <property type="match status" value="1"/>
</dbReference>
<dbReference type="GO" id="GO:0005886">
    <property type="term" value="C:plasma membrane"/>
    <property type="evidence" value="ECO:0007669"/>
    <property type="project" value="Ensembl"/>
</dbReference>
<dbReference type="GeneTree" id="ENSGT00390000015520"/>
<reference evidence="7" key="2">
    <citation type="submission" date="2025-08" db="UniProtKB">
        <authorList>
            <consortium name="Ensembl"/>
        </authorList>
    </citation>
    <scope>IDENTIFICATION</scope>
</reference>
<evidence type="ECO:0000256" key="1">
    <source>
        <dbReference type="ARBA" id="ARBA00004370"/>
    </source>
</evidence>
<feature type="transmembrane region" description="Helical" evidence="5">
    <location>
        <begin position="355"/>
        <end position="372"/>
    </location>
</feature>
<evidence type="ECO:0000256" key="4">
    <source>
        <dbReference type="ARBA" id="ARBA00023136"/>
    </source>
</evidence>
<feature type="transmembrane region" description="Helical" evidence="5">
    <location>
        <begin position="322"/>
        <end position="349"/>
    </location>
</feature>
<dbReference type="Proteomes" id="UP000694412">
    <property type="component" value="Chromosome 9"/>
</dbReference>
<protein>
    <submittedName>
        <fullName evidence="7">G protein-coupled receptor 160</fullName>
    </submittedName>
</protein>
<dbReference type="PANTHER" id="PTHR15573">
    <property type="entry name" value="G-PROTEIN COUPLED RECEPTOR 160-RELATED"/>
    <property type="match status" value="1"/>
</dbReference>
<comment type="subcellular location">
    <subcellularLocation>
        <location evidence="1">Membrane</location>
    </subcellularLocation>
</comment>
<feature type="domain" description="G-protein coupled receptors family 1 profile" evidence="6">
    <location>
        <begin position="112"/>
        <end position="370"/>
    </location>
</feature>
<evidence type="ECO:0000313" key="7">
    <source>
        <dbReference type="Ensembl" id="ENSCJPP00005022511.1"/>
    </source>
</evidence>
<keyword evidence="3 5" id="KW-1133">Transmembrane helix</keyword>
<feature type="transmembrane region" description="Helical" evidence="5">
    <location>
        <begin position="259"/>
        <end position="280"/>
    </location>
</feature>
<feature type="transmembrane region" description="Helical" evidence="5">
    <location>
        <begin position="215"/>
        <end position="239"/>
    </location>
</feature>
<dbReference type="GO" id="GO:0043235">
    <property type="term" value="C:receptor complex"/>
    <property type="evidence" value="ECO:0007669"/>
    <property type="project" value="Ensembl"/>
</dbReference>
<organism evidence="7 8">
    <name type="scientific">Coturnix japonica</name>
    <name type="common">Japanese quail</name>
    <name type="synonym">Coturnix coturnix japonica</name>
    <dbReference type="NCBI Taxonomy" id="93934"/>
    <lineage>
        <taxon>Eukaryota</taxon>
        <taxon>Metazoa</taxon>
        <taxon>Chordata</taxon>
        <taxon>Craniata</taxon>
        <taxon>Vertebrata</taxon>
        <taxon>Euteleostomi</taxon>
        <taxon>Archelosauria</taxon>
        <taxon>Archosauria</taxon>
        <taxon>Dinosauria</taxon>
        <taxon>Saurischia</taxon>
        <taxon>Theropoda</taxon>
        <taxon>Coelurosauria</taxon>
        <taxon>Aves</taxon>
        <taxon>Neognathae</taxon>
        <taxon>Galloanserae</taxon>
        <taxon>Galliformes</taxon>
        <taxon>Phasianidae</taxon>
        <taxon>Perdicinae</taxon>
        <taxon>Coturnix</taxon>
    </lineage>
</organism>
<dbReference type="PANTHER" id="PTHR15573:SF0">
    <property type="entry name" value="G-PROTEIN COUPLED RECEPTOR 160-RELATED"/>
    <property type="match status" value="1"/>
</dbReference>
<feature type="transmembrane region" description="Helical" evidence="5">
    <location>
        <begin position="133"/>
        <end position="157"/>
    </location>
</feature>
<evidence type="ECO:0000313" key="8">
    <source>
        <dbReference type="Proteomes" id="UP000694412"/>
    </source>
</evidence>
<gene>
    <name evidence="7" type="primary">GPR160</name>
</gene>
<keyword evidence="8" id="KW-1185">Reference proteome</keyword>
<dbReference type="AlphaFoldDB" id="A0A8C2U588"/>
<keyword evidence="4 5" id="KW-0472">Membrane</keyword>
<accession>A0A8C2U588</accession>
<reference evidence="7" key="3">
    <citation type="submission" date="2025-09" db="UniProtKB">
        <authorList>
            <consortium name="Ensembl"/>
        </authorList>
    </citation>
    <scope>IDENTIFICATION</scope>
</reference>
<evidence type="ECO:0000256" key="2">
    <source>
        <dbReference type="ARBA" id="ARBA00022692"/>
    </source>
</evidence>
<evidence type="ECO:0000256" key="3">
    <source>
        <dbReference type="ARBA" id="ARBA00022989"/>
    </source>
</evidence>
<evidence type="ECO:0000256" key="5">
    <source>
        <dbReference type="SAM" id="Phobius"/>
    </source>
</evidence>
<evidence type="ECO:0000259" key="6">
    <source>
        <dbReference type="PROSITE" id="PS50262"/>
    </source>
</evidence>
<sequence length="417" mass="48257">MDSMGDHNVTHPTCCTVSTLCDYVISRQYEGVLIYPAQQKDHHASNGEETPSTLYFFLSRHDAPRPVILNVLLLTIGRMAALLCENCSSRYQQPQLRRPLETSCMLLLVMLGKVCLDLFMLQVKHKKVKVSFMGYFCVSLALLDFILLLNIAVILYLEDFALWGVRFTTYHICLFTQIISLTYGTLHYPVYLVAGLDYYMNITQTSQIPRRGRRLFYIFIVVFIWISVFFCILKVPAIYEELEIQNHFSPYQCPLFVSVQSYSVSVAMLVLIGIALMVCWRELITMLLSMRVASFANQSVLLFSYVPNNNSTCFRRQLLTRLLICFLGSWAPFVLLQFIILFLGAWVPAYMEMNVPWLYFINSFLIAVAYWFRCHDVELTEETWSTDPFVSWKFCFMPFDNENTEPAEKPGTVIVIC</sequence>
<dbReference type="InterPro" id="IPR017452">
    <property type="entry name" value="GPCR_Rhodpsn_7TM"/>
</dbReference>
<reference evidence="7" key="1">
    <citation type="submission" date="2015-11" db="EMBL/GenBank/DDBJ databases">
        <authorList>
            <consortium name="International Coturnix japonica Genome Analysis Consortium"/>
            <person name="Warren W."/>
            <person name="Burt D.W."/>
            <person name="Antin P.B."/>
            <person name="Lanford R."/>
            <person name="Gros J."/>
            <person name="Wilson R.K."/>
        </authorList>
    </citation>
    <scope>NUCLEOTIDE SEQUENCE [LARGE SCALE GENOMIC DNA]</scope>
</reference>
<proteinExistence type="predicted"/>
<dbReference type="Ensembl" id="ENSCJPT00005030821.1">
    <property type="protein sequence ID" value="ENSCJPP00005022511.1"/>
    <property type="gene ID" value="ENSCJPG00005017908.1"/>
</dbReference>
<name>A0A8C2U588_COTJA</name>
<dbReference type="SUPFAM" id="SSF81321">
    <property type="entry name" value="Family A G protein-coupled receptor-like"/>
    <property type="match status" value="1"/>
</dbReference>
<dbReference type="InterPro" id="IPR042353">
    <property type="entry name" value="GPR160"/>
</dbReference>